<keyword evidence="3" id="KW-1185">Reference proteome</keyword>
<organism evidence="2 3">
    <name type="scientific">Handroanthus impetiginosus</name>
    <dbReference type="NCBI Taxonomy" id="429701"/>
    <lineage>
        <taxon>Eukaryota</taxon>
        <taxon>Viridiplantae</taxon>
        <taxon>Streptophyta</taxon>
        <taxon>Embryophyta</taxon>
        <taxon>Tracheophyta</taxon>
        <taxon>Spermatophyta</taxon>
        <taxon>Magnoliopsida</taxon>
        <taxon>eudicotyledons</taxon>
        <taxon>Gunneridae</taxon>
        <taxon>Pentapetalae</taxon>
        <taxon>asterids</taxon>
        <taxon>lamiids</taxon>
        <taxon>Lamiales</taxon>
        <taxon>Bignoniaceae</taxon>
        <taxon>Crescentiina</taxon>
        <taxon>Tabebuia alliance</taxon>
        <taxon>Handroanthus</taxon>
    </lineage>
</organism>
<comment type="caution">
    <text evidence="2">The sequence shown here is derived from an EMBL/GenBank/DDBJ whole genome shotgun (WGS) entry which is preliminary data.</text>
</comment>
<dbReference type="AlphaFoldDB" id="A0A2G9G122"/>
<evidence type="ECO:0000313" key="3">
    <source>
        <dbReference type="Proteomes" id="UP000231279"/>
    </source>
</evidence>
<dbReference type="EMBL" id="NKXS01007873">
    <property type="protein sequence ID" value="PIM99025.1"/>
    <property type="molecule type" value="Genomic_DNA"/>
</dbReference>
<feature type="region of interest" description="Disordered" evidence="1">
    <location>
        <begin position="63"/>
        <end position="84"/>
    </location>
</feature>
<gene>
    <name evidence="2" type="ORF">CDL12_28483</name>
</gene>
<evidence type="ECO:0000313" key="2">
    <source>
        <dbReference type="EMBL" id="PIM99025.1"/>
    </source>
</evidence>
<sequence>MDTNEHIEKFKKYEAEVKEYLKKKYFPNNTILEGVKDGQRSATDGLPLYQSLQDHKTFLELIREKPSASAETTTSRNSKGKPST</sequence>
<protein>
    <submittedName>
        <fullName evidence="2">Uncharacterized protein</fullName>
    </submittedName>
</protein>
<accession>A0A2G9G122</accession>
<feature type="compositionally biased region" description="Polar residues" evidence="1">
    <location>
        <begin position="69"/>
        <end position="84"/>
    </location>
</feature>
<name>A0A2G9G122_9LAMI</name>
<reference evidence="3" key="1">
    <citation type="journal article" date="2018" name="Gigascience">
        <title>Genome assembly of the Pink Ipe (Handroanthus impetiginosus, Bignoniaceae), a highly valued, ecologically keystone Neotropical timber forest tree.</title>
        <authorList>
            <person name="Silva-Junior O.B."/>
            <person name="Grattapaglia D."/>
            <person name="Novaes E."/>
            <person name="Collevatti R.G."/>
        </authorList>
    </citation>
    <scope>NUCLEOTIDE SEQUENCE [LARGE SCALE GENOMIC DNA]</scope>
    <source>
        <strain evidence="3">cv. UFG-1</strain>
    </source>
</reference>
<proteinExistence type="predicted"/>
<evidence type="ECO:0000256" key="1">
    <source>
        <dbReference type="SAM" id="MobiDB-lite"/>
    </source>
</evidence>
<dbReference type="Proteomes" id="UP000231279">
    <property type="component" value="Unassembled WGS sequence"/>
</dbReference>